<accession>A0A382IKV1</accession>
<protein>
    <recommendedName>
        <fullName evidence="2">Zinc-ribbon domain-containing protein</fullName>
    </recommendedName>
</protein>
<organism evidence="1">
    <name type="scientific">marine metagenome</name>
    <dbReference type="NCBI Taxonomy" id="408172"/>
    <lineage>
        <taxon>unclassified sequences</taxon>
        <taxon>metagenomes</taxon>
        <taxon>ecological metagenomes</taxon>
    </lineage>
</organism>
<dbReference type="AlphaFoldDB" id="A0A382IKV1"/>
<gene>
    <name evidence="1" type="ORF">METZ01_LOCUS252819</name>
</gene>
<proteinExistence type="predicted"/>
<dbReference type="EMBL" id="UINC01067869">
    <property type="protein sequence ID" value="SVB99965.1"/>
    <property type="molecule type" value="Genomic_DNA"/>
</dbReference>
<sequence>MTKEEYRDYIKTKYYGIEDTVTENTRITAVGGGKRENHLYTWERIYHFSCGNCRNWWSYATTEDSYKWKSRKMTCPHCGHYTNIQPNPDMNLEKNNEKIME</sequence>
<evidence type="ECO:0008006" key="2">
    <source>
        <dbReference type="Google" id="ProtNLM"/>
    </source>
</evidence>
<reference evidence="1" key="1">
    <citation type="submission" date="2018-05" db="EMBL/GenBank/DDBJ databases">
        <authorList>
            <person name="Lanie J.A."/>
            <person name="Ng W.-L."/>
            <person name="Kazmierczak K.M."/>
            <person name="Andrzejewski T.M."/>
            <person name="Davidsen T.M."/>
            <person name="Wayne K.J."/>
            <person name="Tettelin H."/>
            <person name="Glass J.I."/>
            <person name="Rusch D."/>
            <person name="Podicherti R."/>
            <person name="Tsui H.-C.T."/>
            <person name="Winkler M.E."/>
        </authorList>
    </citation>
    <scope>NUCLEOTIDE SEQUENCE</scope>
</reference>
<evidence type="ECO:0000313" key="1">
    <source>
        <dbReference type="EMBL" id="SVB99965.1"/>
    </source>
</evidence>
<name>A0A382IKV1_9ZZZZ</name>